<accession>A0A449AJ19</accession>
<evidence type="ECO:0000256" key="2">
    <source>
        <dbReference type="SAM" id="MobiDB-lite"/>
    </source>
</evidence>
<proteinExistence type="predicted"/>
<feature type="coiled-coil region" evidence="1">
    <location>
        <begin position="174"/>
        <end position="220"/>
    </location>
</feature>
<evidence type="ECO:0000313" key="5">
    <source>
        <dbReference type="Proteomes" id="UP000289506"/>
    </source>
</evidence>
<gene>
    <name evidence="4" type="primary">MCYN0308_16</name>
    <name evidence="4" type="ORF">NCTC10142_00781</name>
</gene>
<feature type="region of interest" description="Disordered" evidence="2">
    <location>
        <begin position="35"/>
        <end position="66"/>
    </location>
</feature>
<dbReference type="Proteomes" id="UP000289506">
    <property type="component" value="Plasmid 13"/>
</dbReference>
<evidence type="ECO:0000313" key="4">
    <source>
        <dbReference type="EMBL" id="VEU65005.1"/>
    </source>
</evidence>
<feature type="compositionally biased region" description="Basic and acidic residues" evidence="2">
    <location>
        <begin position="57"/>
        <end position="66"/>
    </location>
</feature>
<reference evidence="4 5" key="1">
    <citation type="submission" date="2019-01" db="EMBL/GenBank/DDBJ databases">
        <authorList>
            <consortium name="Pathogen Informatics"/>
        </authorList>
    </citation>
    <scope>NUCLEOTIDE SEQUENCE [LARGE SCALE GENOMIC DNA]</scope>
    <source>
        <strain evidence="4 5">NCTC10142</strain>
        <plasmid evidence="5">13</plasmid>
    </source>
</reference>
<dbReference type="RefSeq" id="WP_129720893.1">
    <property type="nucleotide sequence ID" value="NZ_LR214986.1"/>
</dbReference>
<feature type="chain" id="PRO_5019299657" description="Lipoprotein" evidence="3">
    <location>
        <begin position="22"/>
        <end position="501"/>
    </location>
</feature>
<geneLocation type="plasmid" evidence="4 5">
    <name>13</name>
</geneLocation>
<evidence type="ECO:0000256" key="1">
    <source>
        <dbReference type="SAM" id="Coils"/>
    </source>
</evidence>
<name>A0A449AJ19_9BACT</name>
<keyword evidence="1" id="KW-0175">Coiled coil</keyword>
<keyword evidence="4" id="KW-0614">Plasmid</keyword>
<evidence type="ECO:0000256" key="3">
    <source>
        <dbReference type="SAM" id="SignalP"/>
    </source>
</evidence>
<sequence length="501" mass="56571">MKKYKKIFSGLGLLSITTLIGAGVVACSRTEKSKEIENNGGASENNPGSNENSGSEQGDKKDLTALKKEVSEAVENLKNHPKYNDLKAKLEKADVTEEELNTAKSEANKLLQDSKAEVKKSIEVISDETKKAELIKKIESATNYETLINIKAESFPLAKTELSKKVESLEYPDKEASKATREKLKKEVEALTIQTYEAGAKKINELAAALNSEIKEIDELFDFSKLPENARPVEPDPETKKDEYNSLAKNYFKAKLNTLESATDVSKVITDEYKAKFNKYKDIINSDKFNGTEYNDARKKGLNGRLAKFYNDDHDKEYTESRFIWHIFETIRRNGFKNKIDKYGIYQRMNQTAKKDEIIKESGISEIDQKNQDNPGLNINQLEEKVNKMSETIISIAKGAANLNIDLVKYSDTEKPTELNAKLVELVKKATKLTEVDLLIAEIQKIAPKVKEVIDEAKKNNKEAEFKEKIKNISETKASEIFTKLEQLKIEAMNIVKKTSL</sequence>
<dbReference type="PROSITE" id="PS51257">
    <property type="entry name" value="PROKAR_LIPOPROTEIN"/>
    <property type="match status" value="1"/>
</dbReference>
<keyword evidence="3" id="KW-0732">Signal</keyword>
<dbReference type="AlphaFoldDB" id="A0A449AJ19"/>
<organism evidence="4 5">
    <name type="scientific">Mycoplasmopsis cynos</name>
    <dbReference type="NCBI Taxonomy" id="171284"/>
    <lineage>
        <taxon>Bacteria</taxon>
        <taxon>Bacillati</taxon>
        <taxon>Mycoplasmatota</taxon>
        <taxon>Mycoplasmoidales</taxon>
        <taxon>Metamycoplasmataceae</taxon>
        <taxon>Mycoplasmopsis</taxon>
    </lineage>
</organism>
<dbReference type="EMBL" id="LR214986">
    <property type="protein sequence ID" value="VEU65005.1"/>
    <property type="molecule type" value="Genomic_DNA"/>
</dbReference>
<evidence type="ECO:0008006" key="6">
    <source>
        <dbReference type="Google" id="ProtNLM"/>
    </source>
</evidence>
<feature type="compositionally biased region" description="Low complexity" evidence="2">
    <location>
        <begin position="38"/>
        <end position="56"/>
    </location>
</feature>
<protein>
    <recommendedName>
        <fullName evidence="6">Lipoprotein</fullName>
    </recommendedName>
</protein>
<feature type="signal peptide" evidence="3">
    <location>
        <begin position="1"/>
        <end position="21"/>
    </location>
</feature>